<dbReference type="GO" id="GO:0005525">
    <property type="term" value="F:GTP binding"/>
    <property type="evidence" value="ECO:0007669"/>
    <property type="project" value="UniProtKB-KW"/>
</dbReference>
<keyword evidence="6" id="KW-1185">Reference proteome</keyword>
<dbReference type="EMBL" id="CCKQ01001897">
    <property type="protein sequence ID" value="CDW73001.1"/>
    <property type="molecule type" value="Genomic_DNA"/>
</dbReference>
<dbReference type="AlphaFoldDB" id="A0A077ZWX4"/>
<accession>A0A077ZWX4</accession>
<gene>
    <name evidence="5" type="primary">Contig18775.g19922</name>
    <name evidence="5" type="ORF">STYLEM_1969</name>
</gene>
<name>A0A077ZWX4_STYLE</name>
<evidence type="ECO:0000256" key="4">
    <source>
        <dbReference type="PIRSR" id="PIRSR606689-2"/>
    </source>
</evidence>
<dbReference type="InParanoid" id="A0A077ZWX4"/>
<keyword evidence="4" id="KW-0460">Magnesium</keyword>
<dbReference type="PRINTS" id="PR00328">
    <property type="entry name" value="SAR1GTPBP"/>
</dbReference>
<dbReference type="InterPro" id="IPR027417">
    <property type="entry name" value="P-loop_NTPase"/>
</dbReference>
<evidence type="ECO:0000313" key="5">
    <source>
        <dbReference type="EMBL" id="CDW73001.1"/>
    </source>
</evidence>
<dbReference type="Pfam" id="PF00025">
    <property type="entry name" value="Arf"/>
    <property type="match status" value="1"/>
</dbReference>
<proteinExistence type="predicted"/>
<keyword evidence="2 3" id="KW-0342">GTP-binding</keyword>
<reference evidence="5 6" key="1">
    <citation type="submission" date="2014-06" db="EMBL/GenBank/DDBJ databases">
        <authorList>
            <person name="Swart Estienne"/>
        </authorList>
    </citation>
    <scope>NUCLEOTIDE SEQUENCE [LARGE SCALE GENOMIC DNA]</scope>
    <source>
        <strain evidence="5 6">130c</strain>
    </source>
</reference>
<evidence type="ECO:0000256" key="2">
    <source>
        <dbReference type="ARBA" id="ARBA00023134"/>
    </source>
</evidence>
<dbReference type="GO" id="GO:0003924">
    <property type="term" value="F:GTPase activity"/>
    <property type="evidence" value="ECO:0007669"/>
    <property type="project" value="InterPro"/>
</dbReference>
<evidence type="ECO:0000313" key="6">
    <source>
        <dbReference type="Proteomes" id="UP000039865"/>
    </source>
</evidence>
<dbReference type="InterPro" id="IPR006689">
    <property type="entry name" value="Small_GTPase_ARF/SAR"/>
</dbReference>
<feature type="binding site" evidence="3">
    <location>
        <begin position="21"/>
        <end position="28"/>
    </location>
    <ligand>
        <name>GTP</name>
        <dbReference type="ChEBI" id="CHEBI:37565"/>
    </ligand>
</feature>
<dbReference type="Gene3D" id="3.40.50.300">
    <property type="entry name" value="P-loop containing nucleotide triphosphate hydrolases"/>
    <property type="match status" value="1"/>
</dbReference>
<dbReference type="InterPro" id="IPR024156">
    <property type="entry name" value="Small_GTPase_ARF"/>
</dbReference>
<organism evidence="5 6">
    <name type="scientific">Stylonychia lemnae</name>
    <name type="common">Ciliate</name>
    <dbReference type="NCBI Taxonomy" id="5949"/>
    <lineage>
        <taxon>Eukaryota</taxon>
        <taxon>Sar</taxon>
        <taxon>Alveolata</taxon>
        <taxon>Ciliophora</taxon>
        <taxon>Intramacronucleata</taxon>
        <taxon>Spirotrichea</taxon>
        <taxon>Stichotrichia</taxon>
        <taxon>Sporadotrichida</taxon>
        <taxon>Oxytrichidae</taxon>
        <taxon>Stylonychinae</taxon>
        <taxon>Stylonychia</taxon>
    </lineage>
</organism>
<evidence type="ECO:0000256" key="1">
    <source>
        <dbReference type="ARBA" id="ARBA00022741"/>
    </source>
</evidence>
<dbReference type="Proteomes" id="UP000039865">
    <property type="component" value="Unassembled WGS sequence"/>
</dbReference>
<dbReference type="PANTHER" id="PTHR11711">
    <property type="entry name" value="ADP RIBOSYLATION FACTOR-RELATED"/>
    <property type="match status" value="1"/>
</dbReference>
<feature type="binding site" evidence="4">
    <location>
        <position position="28"/>
    </location>
    <ligand>
        <name>Mg(2+)</name>
        <dbReference type="ChEBI" id="CHEBI:18420"/>
    </ligand>
</feature>
<dbReference type="PROSITE" id="PS51419">
    <property type="entry name" value="RAB"/>
    <property type="match status" value="1"/>
</dbReference>
<dbReference type="OrthoDB" id="2011769at2759"/>
<dbReference type="OMA" id="NEMRYSE"/>
<dbReference type="GO" id="GO:0046872">
    <property type="term" value="F:metal ion binding"/>
    <property type="evidence" value="ECO:0007669"/>
    <property type="project" value="UniProtKB-KW"/>
</dbReference>
<protein>
    <submittedName>
        <fullName evidence="5">Cps1 protein</fullName>
    </submittedName>
</protein>
<dbReference type="SUPFAM" id="SSF52540">
    <property type="entry name" value="P-loop containing nucleoside triphosphate hydrolases"/>
    <property type="match status" value="1"/>
</dbReference>
<dbReference type="SMART" id="SM00177">
    <property type="entry name" value="ARF"/>
    <property type="match status" value="1"/>
</dbReference>
<evidence type="ECO:0000256" key="3">
    <source>
        <dbReference type="PIRSR" id="PIRSR606689-1"/>
    </source>
</evidence>
<keyword evidence="1 3" id="KW-0547">Nucleotide-binding</keyword>
<dbReference type="SMART" id="SM00178">
    <property type="entry name" value="SAR"/>
    <property type="match status" value="1"/>
</dbReference>
<feature type="binding site" evidence="3">
    <location>
        <begin position="119"/>
        <end position="122"/>
    </location>
    <ligand>
        <name>GTP</name>
        <dbReference type="ChEBI" id="CHEBI:37565"/>
    </ligand>
</feature>
<keyword evidence="4" id="KW-0479">Metal-binding</keyword>
<sequence length="190" mass="21519">MGDKLIQNLREMRYKEVLFLGSSGGGKSSIVQALVDDDRNLKLQVEGRQFPQVNIQDCKFTLIDMTDQNARKLHYAKAKAFVIVIDSTDQESIQHGKEILDEFLNNMRYKDKVILVLGNKMDQVGSLSEKELRESLDINSDLVDSNRVGVFISCATKGIGLLAAFGWLSKSISHQKQIYQKKSNKKHKKD</sequence>